<dbReference type="GO" id="GO:0003723">
    <property type="term" value="F:RNA binding"/>
    <property type="evidence" value="ECO:0007669"/>
    <property type="project" value="UniProtKB-UniRule"/>
</dbReference>
<dbReference type="Gene3D" id="3.40.50.150">
    <property type="entry name" value="Vaccinia Virus protein VP39"/>
    <property type="match status" value="1"/>
</dbReference>
<evidence type="ECO:0000256" key="2">
    <source>
        <dbReference type="ARBA" id="ARBA00022603"/>
    </source>
</evidence>
<dbReference type="KEGG" id="fls:GLV81_08520"/>
<organism evidence="8 9">
    <name type="scientific">Phnomibacter ginsenosidimutans</name>
    <dbReference type="NCBI Taxonomy" id="2676868"/>
    <lineage>
        <taxon>Bacteria</taxon>
        <taxon>Pseudomonadati</taxon>
        <taxon>Bacteroidota</taxon>
        <taxon>Chitinophagia</taxon>
        <taxon>Chitinophagales</taxon>
        <taxon>Chitinophagaceae</taxon>
        <taxon>Phnomibacter</taxon>
    </lineage>
</organism>
<dbReference type="GO" id="GO:0008173">
    <property type="term" value="F:RNA methyltransferase activity"/>
    <property type="evidence" value="ECO:0007669"/>
    <property type="project" value="InterPro"/>
</dbReference>
<dbReference type="SUPFAM" id="SSF53335">
    <property type="entry name" value="S-adenosyl-L-methionine-dependent methyltransferases"/>
    <property type="match status" value="1"/>
</dbReference>
<feature type="binding site" evidence="6">
    <location>
        <position position="163"/>
    </location>
    <ligand>
        <name>S-adenosyl-L-methionine</name>
        <dbReference type="ChEBI" id="CHEBI:59789"/>
    </ligand>
</feature>
<dbReference type="Proteomes" id="UP000426027">
    <property type="component" value="Chromosome"/>
</dbReference>
<dbReference type="InterPro" id="IPR023267">
    <property type="entry name" value="RCMT"/>
</dbReference>
<feature type="active site" description="Nucleophile" evidence="6">
    <location>
        <position position="233"/>
    </location>
</feature>
<dbReference type="Gene3D" id="3.30.70.1170">
    <property type="entry name" value="Sun protein, domain 3"/>
    <property type="match status" value="1"/>
</dbReference>
<keyword evidence="2 6" id="KW-0489">Methyltransferase</keyword>
<dbReference type="PANTHER" id="PTHR22807:SF30">
    <property type="entry name" value="28S RRNA (CYTOSINE(4447)-C(5))-METHYLTRANSFERASE-RELATED"/>
    <property type="match status" value="1"/>
</dbReference>
<dbReference type="PRINTS" id="PR02008">
    <property type="entry name" value="RCMTFAMILY"/>
</dbReference>
<gene>
    <name evidence="8" type="ORF">GLV81_08520</name>
</gene>
<evidence type="ECO:0000256" key="1">
    <source>
        <dbReference type="ARBA" id="ARBA00022490"/>
    </source>
</evidence>
<dbReference type="AlphaFoldDB" id="A0A6I6H0B8"/>
<evidence type="ECO:0000259" key="7">
    <source>
        <dbReference type="PROSITE" id="PS51686"/>
    </source>
</evidence>
<dbReference type="RefSeq" id="WP_157478490.1">
    <property type="nucleotide sequence ID" value="NZ_CP046566.1"/>
</dbReference>
<evidence type="ECO:0000256" key="3">
    <source>
        <dbReference type="ARBA" id="ARBA00022679"/>
    </source>
</evidence>
<proteinExistence type="inferred from homology"/>
<dbReference type="Pfam" id="PF01189">
    <property type="entry name" value="Methyltr_RsmB-F"/>
    <property type="match status" value="1"/>
</dbReference>
<feature type="domain" description="SAM-dependent MTase RsmB/NOP-type" evidence="7">
    <location>
        <begin position="12"/>
        <end position="261"/>
    </location>
</feature>
<dbReference type="InterPro" id="IPR031341">
    <property type="entry name" value="Methyltr_RsmF_N"/>
</dbReference>
<keyword evidence="1" id="KW-0963">Cytoplasm</keyword>
<keyword evidence="4 6" id="KW-0949">S-adenosyl-L-methionine</keyword>
<feature type="binding site" evidence="6">
    <location>
        <position position="136"/>
    </location>
    <ligand>
        <name>S-adenosyl-L-methionine</name>
        <dbReference type="ChEBI" id="CHEBI:59789"/>
    </ligand>
</feature>
<dbReference type="Pfam" id="PF17125">
    <property type="entry name" value="Methyltr_RsmF_N"/>
    <property type="match status" value="1"/>
</dbReference>
<evidence type="ECO:0000313" key="8">
    <source>
        <dbReference type="EMBL" id="QGW28131.1"/>
    </source>
</evidence>
<evidence type="ECO:0000256" key="4">
    <source>
        <dbReference type="ARBA" id="ARBA00022691"/>
    </source>
</evidence>
<protein>
    <recommendedName>
        <fullName evidence="7">SAM-dependent MTase RsmB/NOP-type domain-containing protein</fullName>
    </recommendedName>
</protein>
<name>A0A6I6H0B8_9BACT</name>
<evidence type="ECO:0000256" key="5">
    <source>
        <dbReference type="ARBA" id="ARBA00022884"/>
    </source>
</evidence>
<dbReference type="PROSITE" id="PS51686">
    <property type="entry name" value="SAM_MT_RSMB_NOP"/>
    <property type="match status" value="1"/>
</dbReference>
<dbReference type="InterPro" id="IPR029063">
    <property type="entry name" value="SAM-dependent_MTases_sf"/>
</dbReference>
<accession>A0A6I6H0B8</accession>
<dbReference type="GO" id="GO:0001510">
    <property type="term" value="P:RNA methylation"/>
    <property type="evidence" value="ECO:0007669"/>
    <property type="project" value="InterPro"/>
</dbReference>
<evidence type="ECO:0000313" key="9">
    <source>
        <dbReference type="Proteomes" id="UP000426027"/>
    </source>
</evidence>
<sequence>MPTLPAALLKQLTAAPGFDEPAFVAVHAAAQPPVSVRLHPKKITPEETEHLPIAAPVLWAEQGRYLSERPVFSLDPLWHAGAYYVQEASSMAIELAWQHVPQQQPVKVLDLCAAPGGKSTHLLSLMKPKDVLVTNEVISSRVNILLENITRWGNANVLVTNNDPKDFGQLDGLFDVLLIDAPCSGSGLFRRDPEAIREWSEDNVALCWQRQQRIIADAWNALAPGGIFMYTTCSFSPEEDEAVVDWVHQQFDVESLACYYS</sequence>
<keyword evidence="3 6" id="KW-0808">Transferase</keyword>
<dbReference type="CDD" id="cd02440">
    <property type="entry name" value="AdoMet_MTases"/>
    <property type="match status" value="1"/>
</dbReference>
<dbReference type="InterPro" id="IPR001678">
    <property type="entry name" value="MeTrfase_RsmB-F_NOP2_dom"/>
</dbReference>
<reference evidence="8 9" key="1">
    <citation type="submission" date="2019-11" db="EMBL/GenBank/DDBJ databases">
        <authorList>
            <person name="Im W.T."/>
        </authorList>
    </citation>
    <scope>NUCLEOTIDE SEQUENCE [LARGE SCALE GENOMIC DNA]</scope>
    <source>
        <strain evidence="8 9">SB-02</strain>
    </source>
</reference>
<comment type="similarity">
    <text evidence="6">Belongs to the class I-like SAM-binding methyltransferase superfamily. RsmB/NOP family.</text>
</comment>
<dbReference type="PANTHER" id="PTHR22807">
    <property type="entry name" value="NOP2 YEAST -RELATED NOL1/NOP2/FMU SUN DOMAIN-CONTAINING"/>
    <property type="match status" value="1"/>
</dbReference>
<dbReference type="InterPro" id="IPR049560">
    <property type="entry name" value="MeTrfase_RsmB-F_NOP2_cat"/>
</dbReference>
<feature type="binding site" evidence="6">
    <location>
        <begin position="112"/>
        <end position="118"/>
    </location>
    <ligand>
        <name>S-adenosyl-L-methionine</name>
        <dbReference type="ChEBI" id="CHEBI:59789"/>
    </ligand>
</feature>
<keyword evidence="5 6" id="KW-0694">RNA-binding</keyword>
<dbReference type="EMBL" id="CP046566">
    <property type="protein sequence ID" value="QGW28131.1"/>
    <property type="molecule type" value="Genomic_DNA"/>
</dbReference>
<feature type="binding site" evidence="6">
    <location>
        <position position="180"/>
    </location>
    <ligand>
        <name>S-adenosyl-L-methionine</name>
        <dbReference type="ChEBI" id="CHEBI:59789"/>
    </ligand>
</feature>
<evidence type="ECO:0000256" key="6">
    <source>
        <dbReference type="PROSITE-ProRule" id="PRU01023"/>
    </source>
</evidence>
<keyword evidence="9" id="KW-1185">Reference proteome</keyword>